<name>A0A223P2U7_9SPHI</name>
<dbReference type="Proteomes" id="UP000215002">
    <property type="component" value="Chromosome"/>
</dbReference>
<dbReference type="RefSeq" id="WP_094572436.1">
    <property type="nucleotide sequence ID" value="NZ_CP022743.1"/>
</dbReference>
<dbReference type="EMBL" id="CP022743">
    <property type="protein sequence ID" value="ASU36412.1"/>
    <property type="molecule type" value="Genomic_DNA"/>
</dbReference>
<accession>A0A223P2U7</accession>
<keyword evidence="1" id="KW-0732">Signal</keyword>
<reference evidence="2 3" key="1">
    <citation type="submission" date="2017-08" db="EMBL/GenBank/DDBJ databases">
        <title>Complete genome sequence of Mucilaginibacter sp. strain BJC16-A31.</title>
        <authorList>
            <consortium name="Henan University of Science and Technology"/>
            <person name="You X."/>
        </authorList>
    </citation>
    <scope>NUCLEOTIDE SEQUENCE [LARGE SCALE GENOMIC DNA]</scope>
    <source>
        <strain evidence="2 3">BJC16-A31</strain>
    </source>
</reference>
<protein>
    <recommendedName>
        <fullName evidence="4">Lipocalin-like domain-containing protein</fullName>
    </recommendedName>
</protein>
<evidence type="ECO:0008006" key="4">
    <source>
        <dbReference type="Google" id="ProtNLM"/>
    </source>
</evidence>
<feature type="chain" id="PRO_5012510815" description="Lipocalin-like domain-containing protein" evidence="1">
    <location>
        <begin position="28"/>
        <end position="162"/>
    </location>
</feature>
<evidence type="ECO:0000313" key="2">
    <source>
        <dbReference type="EMBL" id="ASU36412.1"/>
    </source>
</evidence>
<keyword evidence="3" id="KW-1185">Reference proteome</keyword>
<dbReference type="KEGG" id="muc:MuYL_4527"/>
<evidence type="ECO:0000256" key="1">
    <source>
        <dbReference type="SAM" id="SignalP"/>
    </source>
</evidence>
<dbReference type="AlphaFoldDB" id="A0A223P2U7"/>
<dbReference type="PROSITE" id="PS51257">
    <property type="entry name" value="PROKAR_LIPOPROTEIN"/>
    <property type="match status" value="1"/>
</dbReference>
<sequence length="162" mass="17682">MKKLIQFTFTVLAFTVVLSACSSSKNAVTGASNVSRGKFTGTWTINNVSYDGIVQQAVQNVFDQAPPQDFVGSTWKLTNSGNGIYTLQNGTSQTIFWSVNNNSGSNQLFQFKKLFEGDKAQKVTEGYQMVVAANDGNSMTLKSPVTIANKTAYIIYSFTKTK</sequence>
<organism evidence="2 3">
    <name type="scientific">Mucilaginibacter xinganensis</name>
    <dbReference type="NCBI Taxonomy" id="1234841"/>
    <lineage>
        <taxon>Bacteria</taxon>
        <taxon>Pseudomonadati</taxon>
        <taxon>Bacteroidota</taxon>
        <taxon>Sphingobacteriia</taxon>
        <taxon>Sphingobacteriales</taxon>
        <taxon>Sphingobacteriaceae</taxon>
        <taxon>Mucilaginibacter</taxon>
    </lineage>
</organism>
<proteinExistence type="predicted"/>
<feature type="signal peptide" evidence="1">
    <location>
        <begin position="1"/>
        <end position="27"/>
    </location>
</feature>
<evidence type="ECO:0000313" key="3">
    <source>
        <dbReference type="Proteomes" id="UP000215002"/>
    </source>
</evidence>
<gene>
    <name evidence="2" type="ORF">MuYL_4527</name>
</gene>
<dbReference type="OrthoDB" id="1121756at2"/>